<dbReference type="Pfam" id="PF00078">
    <property type="entry name" value="RVT_1"/>
    <property type="match status" value="1"/>
</dbReference>
<dbReference type="EMBL" id="JACGWM010000009">
    <property type="protein sequence ID" value="KAL0351464.1"/>
    <property type="molecule type" value="Genomic_DNA"/>
</dbReference>
<dbReference type="InterPro" id="IPR052343">
    <property type="entry name" value="Retrotransposon-Effector_Assoc"/>
</dbReference>
<reference evidence="2" key="2">
    <citation type="journal article" date="2024" name="Plant">
        <title>Genomic evolution and insights into agronomic trait innovations of Sesamum species.</title>
        <authorList>
            <person name="Miao H."/>
            <person name="Wang L."/>
            <person name="Qu L."/>
            <person name="Liu H."/>
            <person name="Sun Y."/>
            <person name="Le M."/>
            <person name="Wang Q."/>
            <person name="Wei S."/>
            <person name="Zheng Y."/>
            <person name="Lin W."/>
            <person name="Duan Y."/>
            <person name="Cao H."/>
            <person name="Xiong S."/>
            <person name="Wang X."/>
            <person name="Wei L."/>
            <person name="Li C."/>
            <person name="Ma Q."/>
            <person name="Ju M."/>
            <person name="Zhao R."/>
            <person name="Li G."/>
            <person name="Mu C."/>
            <person name="Tian Q."/>
            <person name="Mei H."/>
            <person name="Zhang T."/>
            <person name="Gao T."/>
            <person name="Zhang H."/>
        </authorList>
    </citation>
    <scope>NUCLEOTIDE SEQUENCE</scope>
    <source>
        <strain evidence="2">KEN8</strain>
    </source>
</reference>
<dbReference type="AlphaFoldDB" id="A0AAW2P6M6"/>
<dbReference type="PANTHER" id="PTHR46890:SF48">
    <property type="entry name" value="RNA-DIRECTED DNA POLYMERASE"/>
    <property type="match status" value="1"/>
</dbReference>
<protein>
    <submittedName>
        <fullName evidence="2">Mitochondrial protein</fullName>
    </submittedName>
</protein>
<organism evidence="2">
    <name type="scientific">Sesamum calycinum</name>
    <dbReference type="NCBI Taxonomy" id="2727403"/>
    <lineage>
        <taxon>Eukaryota</taxon>
        <taxon>Viridiplantae</taxon>
        <taxon>Streptophyta</taxon>
        <taxon>Embryophyta</taxon>
        <taxon>Tracheophyta</taxon>
        <taxon>Spermatophyta</taxon>
        <taxon>Magnoliopsida</taxon>
        <taxon>eudicotyledons</taxon>
        <taxon>Gunneridae</taxon>
        <taxon>Pentapetalae</taxon>
        <taxon>asterids</taxon>
        <taxon>lamiids</taxon>
        <taxon>Lamiales</taxon>
        <taxon>Pedaliaceae</taxon>
        <taxon>Sesamum</taxon>
    </lineage>
</organism>
<proteinExistence type="predicted"/>
<evidence type="ECO:0000313" key="2">
    <source>
        <dbReference type="EMBL" id="KAL0351464.1"/>
    </source>
</evidence>
<name>A0AAW2P6M6_9LAMI</name>
<sequence>MQLCSLILITHVRPLALNIDCSDLKLHGSHPRNVSTLFVRAGILGLGPRSVLFYPNRRCVLLVCWPGTVLRKPILLVHRFGSKERLWHKFVVGLSQWPQSPKKTEYKRKWNSCYHKRRSIGNNKGRPTSFGKGIGTRHIFISGPVRRKTNDITRIKNGNDQWLEKEEHIRSHIEAYFGDIFRSRNLSEEELENGNEAISARVSDQMLQELALPFTTEEVSKALAQMPPLKSPGPDDMPPFFFQSYWHIVHNDVAHYRERSPCFRSQPLSQNITVGREGAYGAESSISKAYDKVEWKFLEKIFVRGLRQGDPLSPYLFLLCTKAFSSLLQKEERTGRLLGVAVCRQVPRVSHLLFVDDTLIFCKAIVDAALCILEVLEIFGRATGQEINFDKFSVVFSKNTVTALREGIQNTLQIRVEGGHDLYLGLLSVVGKSCRSVFQSIRDRV</sequence>
<dbReference type="InterPro" id="IPR000477">
    <property type="entry name" value="RT_dom"/>
</dbReference>
<comment type="caution">
    <text evidence="2">The sequence shown here is derived from an EMBL/GenBank/DDBJ whole genome shotgun (WGS) entry which is preliminary data.</text>
</comment>
<dbReference type="PANTHER" id="PTHR46890">
    <property type="entry name" value="NON-LTR RETROLELEMENT REVERSE TRANSCRIPTASE-LIKE PROTEIN-RELATED"/>
    <property type="match status" value="1"/>
</dbReference>
<gene>
    <name evidence="2" type="ORF">Scaly_1535100</name>
</gene>
<feature type="domain" description="Reverse transcriptase" evidence="1">
    <location>
        <begin position="286"/>
        <end position="401"/>
    </location>
</feature>
<accession>A0AAW2P6M6</accession>
<reference evidence="2" key="1">
    <citation type="submission" date="2020-06" db="EMBL/GenBank/DDBJ databases">
        <authorList>
            <person name="Li T."/>
            <person name="Hu X."/>
            <person name="Zhang T."/>
            <person name="Song X."/>
            <person name="Zhang H."/>
            <person name="Dai N."/>
            <person name="Sheng W."/>
            <person name="Hou X."/>
            <person name="Wei L."/>
        </authorList>
    </citation>
    <scope>NUCLEOTIDE SEQUENCE</scope>
    <source>
        <strain evidence="2">KEN8</strain>
        <tissue evidence="2">Leaf</tissue>
    </source>
</reference>
<evidence type="ECO:0000259" key="1">
    <source>
        <dbReference type="Pfam" id="PF00078"/>
    </source>
</evidence>